<gene>
    <name evidence="1" type="ORF">LSAA_4289</name>
</gene>
<keyword evidence="2" id="KW-1185">Reference proteome</keyword>
<accession>A0A7R8CLF6</accession>
<dbReference type="Proteomes" id="UP000675881">
    <property type="component" value="Chromosome 13"/>
</dbReference>
<sequence length="113" mass="13114">MIVTETVCQVGVSRLTESTYRRRIEHYNSMDKRPGGSRKKILIQKPAPLVWFPTRYRLTVADYTGNPKNKIHTTLSDKNVELKKDKGHAYMAHNFLKDKINFCPYQSPLDFVA</sequence>
<reference evidence="1" key="1">
    <citation type="submission" date="2021-02" db="EMBL/GenBank/DDBJ databases">
        <authorList>
            <person name="Bekaert M."/>
        </authorList>
    </citation>
    <scope>NUCLEOTIDE SEQUENCE</scope>
    <source>
        <strain evidence="1">IoA-00</strain>
    </source>
</reference>
<evidence type="ECO:0000313" key="2">
    <source>
        <dbReference type="Proteomes" id="UP000675881"/>
    </source>
</evidence>
<dbReference type="AlphaFoldDB" id="A0A7R8CLF6"/>
<proteinExistence type="predicted"/>
<name>A0A7R8CLF6_LEPSM</name>
<protein>
    <submittedName>
        <fullName evidence="1">(salmon louse) hypothetical protein</fullName>
    </submittedName>
</protein>
<evidence type="ECO:0000313" key="1">
    <source>
        <dbReference type="EMBL" id="CAF2823045.1"/>
    </source>
</evidence>
<dbReference type="EMBL" id="HG994592">
    <property type="protein sequence ID" value="CAF2823045.1"/>
    <property type="molecule type" value="Genomic_DNA"/>
</dbReference>
<organism evidence="1 2">
    <name type="scientific">Lepeophtheirus salmonis</name>
    <name type="common">Salmon louse</name>
    <name type="synonym">Caligus salmonis</name>
    <dbReference type="NCBI Taxonomy" id="72036"/>
    <lineage>
        <taxon>Eukaryota</taxon>
        <taxon>Metazoa</taxon>
        <taxon>Ecdysozoa</taxon>
        <taxon>Arthropoda</taxon>
        <taxon>Crustacea</taxon>
        <taxon>Multicrustacea</taxon>
        <taxon>Hexanauplia</taxon>
        <taxon>Copepoda</taxon>
        <taxon>Siphonostomatoida</taxon>
        <taxon>Caligidae</taxon>
        <taxon>Lepeophtheirus</taxon>
    </lineage>
</organism>